<gene>
    <name evidence="2" type="ORF">DI536_32390</name>
</gene>
<proteinExistence type="predicted"/>
<dbReference type="EMBL" id="QFQP01000045">
    <property type="protein sequence ID" value="PZR05374.1"/>
    <property type="molecule type" value="Genomic_DNA"/>
</dbReference>
<dbReference type="Proteomes" id="UP000249061">
    <property type="component" value="Unassembled WGS sequence"/>
</dbReference>
<dbReference type="GO" id="GO:0032259">
    <property type="term" value="P:methylation"/>
    <property type="evidence" value="ECO:0007669"/>
    <property type="project" value="UniProtKB-KW"/>
</dbReference>
<dbReference type="Gene3D" id="3.40.50.150">
    <property type="entry name" value="Vaccinia Virus protein VP39"/>
    <property type="match status" value="1"/>
</dbReference>
<dbReference type="AlphaFoldDB" id="A0A2W5UQ75"/>
<organism evidence="2 3">
    <name type="scientific">Archangium gephyra</name>
    <dbReference type="NCBI Taxonomy" id="48"/>
    <lineage>
        <taxon>Bacteria</taxon>
        <taxon>Pseudomonadati</taxon>
        <taxon>Myxococcota</taxon>
        <taxon>Myxococcia</taxon>
        <taxon>Myxococcales</taxon>
        <taxon>Cystobacterineae</taxon>
        <taxon>Archangiaceae</taxon>
        <taxon>Archangium</taxon>
    </lineage>
</organism>
<evidence type="ECO:0000313" key="2">
    <source>
        <dbReference type="EMBL" id="PZR05374.1"/>
    </source>
</evidence>
<name>A0A2W5UQ75_9BACT</name>
<dbReference type="GO" id="GO:0008168">
    <property type="term" value="F:methyltransferase activity"/>
    <property type="evidence" value="ECO:0007669"/>
    <property type="project" value="UniProtKB-KW"/>
</dbReference>
<sequence>MTRQSLEAVAFDETGRSFQLEVRPASALSLAVSPSTAPLPPLGTVFSRLVVTWHETPAVLGRCKLTASRGGPPVLVFTEELPDVRGLFSEGRAKNQLSMLNELGLVLSQRKSVKGAFRSYVADVIYDLTVYRKALDEFDRTFSNETREVVETAQAALLARVSPDFFRSMDGIVERLGELVRHFTPEEHELHGYYFRQQLWTFLMGAEFMRRTNLKPRGYPGDAVMMEMLYDDAYEGSTLFNKLLHRHPVKHAAAQAVRNRRVLVPALAHERLAKSTRATFRVLSVACGPARELEQLFRDAKDAARLDVTLLDQDEEALSTAARTVRHLESSKNVRLNAHTVNTSVRMLLREREATAKLGRFDFIYSMGMFDYLTPPVARAVLARLYELLEPGGALLVGNYHVDNASRFYMAYWLDWQLYYRSEEEMNELAAALPGAKTSLQLDDTRCQMFLTAEKPPNA</sequence>
<dbReference type="SUPFAM" id="SSF53335">
    <property type="entry name" value="S-adenosyl-L-methionine-dependent methyltransferases"/>
    <property type="match status" value="1"/>
</dbReference>
<accession>A0A2W5UQ75</accession>
<keyword evidence="2" id="KW-0489">Methyltransferase</keyword>
<comment type="caution">
    <text evidence="2">The sequence shown here is derived from an EMBL/GenBank/DDBJ whole genome shotgun (WGS) entry which is preliminary data.</text>
</comment>
<evidence type="ECO:0000259" key="1">
    <source>
        <dbReference type="Pfam" id="PF13649"/>
    </source>
</evidence>
<dbReference type="InterPro" id="IPR041698">
    <property type="entry name" value="Methyltransf_25"/>
</dbReference>
<keyword evidence="2" id="KW-0808">Transferase</keyword>
<evidence type="ECO:0000313" key="3">
    <source>
        <dbReference type="Proteomes" id="UP000249061"/>
    </source>
</evidence>
<dbReference type="InterPro" id="IPR029063">
    <property type="entry name" value="SAM-dependent_MTases_sf"/>
</dbReference>
<dbReference type="Pfam" id="PF13649">
    <property type="entry name" value="Methyltransf_25"/>
    <property type="match status" value="1"/>
</dbReference>
<reference evidence="2 3" key="1">
    <citation type="submission" date="2017-08" db="EMBL/GenBank/DDBJ databases">
        <title>Infants hospitalized years apart are colonized by the same room-sourced microbial strains.</title>
        <authorList>
            <person name="Brooks B."/>
            <person name="Olm M.R."/>
            <person name="Firek B.A."/>
            <person name="Baker R."/>
            <person name="Thomas B.C."/>
            <person name="Morowitz M.J."/>
            <person name="Banfield J.F."/>
        </authorList>
    </citation>
    <scope>NUCLEOTIDE SEQUENCE [LARGE SCALE GENOMIC DNA]</scope>
    <source>
        <strain evidence="2">S2_003_000_R2_14</strain>
    </source>
</reference>
<protein>
    <submittedName>
        <fullName evidence="2">Class I SAM-dependent methyltransferase</fullName>
    </submittedName>
</protein>
<feature type="domain" description="Methyltransferase" evidence="1">
    <location>
        <begin position="282"/>
        <end position="393"/>
    </location>
</feature>